<protein>
    <submittedName>
        <fullName evidence="2">Uncharacterized protein</fullName>
    </submittedName>
</protein>
<sequence>MTCNQADDGDHDPPDAPLASEHKADEEEDEQNTAGKLEVHLAVLLLELRQAGKVDGLAHPRVRQDHDQATHDRQVAQEEVEIKNKTVAESLGDNHGDETANGIL</sequence>
<evidence type="ECO:0000256" key="1">
    <source>
        <dbReference type="SAM" id="MobiDB-lite"/>
    </source>
</evidence>
<evidence type="ECO:0000313" key="3">
    <source>
        <dbReference type="Proteomes" id="UP000294847"/>
    </source>
</evidence>
<feature type="region of interest" description="Disordered" evidence="1">
    <location>
        <begin position="85"/>
        <end position="104"/>
    </location>
</feature>
<evidence type="ECO:0000313" key="2">
    <source>
        <dbReference type="EMBL" id="QBZ54630.1"/>
    </source>
</evidence>
<name>A0A4P7N3X2_PYROR</name>
<organism evidence="2 3">
    <name type="scientific">Pyricularia oryzae</name>
    <name type="common">Rice blast fungus</name>
    <name type="synonym">Magnaporthe oryzae</name>
    <dbReference type="NCBI Taxonomy" id="318829"/>
    <lineage>
        <taxon>Eukaryota</taxon>
        <taxon>Fungi</taxon>
        <taxon>Dikarya</taxon>
        <taxon>Ascomycota</taxon>
        <taxon>Pezizomycotina</taxon>
        <taxon>Sordariomycetes</taxon>
        <taxon>Sordariomycetidae</taxon>
        <taxon>Magnaporthales</taxon>
        <taxon>Pyriculariaceae</taxon>
        <taxon>Pyricularia</taxon>
    </lineage>
</organism>
<feature type="region of interest" description="Disordered" evidence="1">
    <location>
        <begin position="1"/>
        <end position="36"/>
    </location>
</feature>
<dbReference type="Proteomes" id="UP000294847">
    <property type="component" value="Chromosome 1"/>
</dbReference>
<gene>
    <name evidence="2" type="ORF">PoMZ_10336</name>
</gene>
<accession>A0A4P7N3X2</accession>
<feature type="compositionally biased region" description="Basic and acidic residues" evidence="1">
    <location>
        <begin position="85"/>
        <end position="98"/>
    </location>
</feature>
<dbReference type="EMBL" id="CP034204">
    <property type="protein sequence ID" value="QBZ54630.1"/>
    <property type="molecule type" value="Genomic_DNA"/>
</dbReference>
<dbReference type="AlphaFoldDB" id="A0A4P7N3X2"/>
<reference evidence="2 3" key="1">
    <citation type="journal article" date="2019" name="Mol. Biol. Evol.">
        <title>Blast fungal genomes show frequent chromosomal changes, gene gains and losses, and effector gene turnover.</title>
        <authorList>
            <person name="Gomez Luciano L.B."/>
            <person name="Jason Tsai I."/>
            <person name="Chuma I."/>
            <person name="Tosa Y."/>
            <person name="Chen Y.H."/>
            <person name="Li J.Y."/>
            <person name="Li M.Y."/>
            <person name="Jade Lu M.Y."/>
            <person name="Nakayashiki H."/>
            <person name="Li W.H."/>
        </authorList>
    </citation>
    <scope>NUCLEOTIDE SEQUENCE [LARGE SCALE GENOMIC DNA]</scope>
    <source>
        <strain evidence="2">MZ5-1-6</strain>
    </source>
</reference>
<proteinExistence type="predicted"/>